<dbReference type="InterPro" id="IPR036390">
    <property type="entry name" value="WH_DNA-bd_sf"/>
</dbReference>
<dbReference type="InterPro" id="IPR000847">
    <property type="entry name" value="LysR_HTH_N"/>
</dbReference>
<comment type="caution">
    <text evidence="7">The sequence shown here is derived from an EMBL/GenBank/DDBJ whole genome shotgun (WGS) entry which is preliminary data.</text>
</comment>
<evidence type="ECO:0000313" key="7">
    <source>
        <dbReference type="EMBL" id="MEX4007367.1"/>
    </source>
</evidence>
<reference evidence="7 8" key="1">
    <citation type="submission" date="2024-01" db="EMBL/GenBank/DDBJ databases">
        <title>New evidence supports the origin of RcGTA from prophage.</title>
        <authorList>
            <person name="Xu Y."/>
            <person name="Liu B."/>
            <person name="Chen F."/>
        </authorList>
    </citation>
    <scope>NUCLEOTIDE SEQUENCE [LARGE SCALE GENOMIC DNA]</scope>
    <source>
        <strain evidence="7 8">CBW1107-2</strain>
    </source>
</reference>
<dbReference type="Pfam" id="PF03466">
    <property type="entry name" value="LysR_substrate"/>
    <property type="match status" value="1"/>
</dbReference>
<dbReference type="InterPro" id="IPR036388">
    <property type="entry name" value="WH-like_DNA-bd_sf"/>
</dbReference>
<dbReference type="Gene3D" id="1.10.10.10">
    <property type="entry name" value="Winged helix-like DNA-binding domain superfamily/Winged helix DNA-binding domain"/>
    <property type="match status" value="1"/>
</dbReference>
<keyword evidence="4" id="KW-0804">Transcription</keyword>
<keyword evidence="5" id="KW-1133">Transmembrane helix</keyword>
<dbReference type="PANTHER" id="PTHR30537:SF5">
    <property type="entry name" value="HTH-TYPE TRANSCRIPTIONAL ACTIVATOR TTDR-RELATED"/>
    <property type="match status" value="1"/>
</dbReference>
<keyword evidence="2" id="KW-0805">Transcription regulation</keyword>
<organism evidence="7 8">
    <name type="scientific">Neoaquamicrobium sediminum</name>
    <dbReference type="NCBI Taxonomy" id="1849104"/>
    <lineage>
        <taxon>Bacteria</taxon>
        <taxon>Pseudomonadati</taxon>
        <taxon>Pseudomonadota</taxon>
        <taxon>Alphaproteobacteria</taxon>
        <taxon>Hyphomicrobiales</taxon>
        <taxon>Phyllobacteriaceae</taxon>
        <taxon>Neoaquamicrobium</taxon>
    </lineage>
</organism>
<dbReference type="EMBL" id="JAZHFV010000002">
    <property type="protein sequence ID" value="MEX4007367.1"/>
    <property type="molecule type" value="Genomic_DNA"/>
</dbReference>
<gene>
    <name evidence="7" type="ORF">V1479_08625</name>
</gene>
<sequence>MDRTGLFVNCLNLVFLIANMYRMADFDELRTFVTAVRLGSFAAAARQLNLSPAMVGRRIQTLEERYRLKLIERSTRSQHITEEGRDFLARAETVLEAAEALGESTGGTELTGRIRITAPTIVGVTRLPAILAAFDARHPGVILEVNLNNRRVDLITEGFDLAIRIGTLPDSGLIARRLGDYGFACCAAPDFIRRYGKLSHPSQLSQARCLLNLNLVPRNRWPFVGPDGQEVIITVGGGIEIDLDEAQRRLAIDGAGIAYLPLDLVEADLAQGRLVPMFSDWTMPSMPIHAVQPSRRFVPRRVREFVEVVAASFSGSSQLGSAPEM</sequence>
<evidence type="ECO:0000256" key="2">
    <source>
        <dbReference type="ARBA" id="ARBA00023015"/>
    </source>
</evidence>
<evidence type="ECO:0000256" key="1">
    <source>
        <dbReference type="ARBA" id="ARBA00009437"/>
    </source>
</evidence>
<evidence type="ECO:0000256" key="3">
    <source>
        <dbReference type="ARBA" id="ARBA00023125"/>
    </source>
</evidence>
<name>A0ABV3WRT7_9HYPH</name>
<dbReference type="Pfam" id="PF00126">
    <property type="entry name" value="HTH_1"/>
    <property type="match status" value="1"/>
</dbReference>
<dbReference type="Proteomes" id="UP001559025">
    <property type="component" value="Unassembled WGS sequence"/>
</dbReference>
<dbReference type="InterPro" id="IPR058163">
    <property type="entry name" value="LysR-type_TF_proteobact-type"/>
</dbReference>
<keyword evidence="8" id="KW-1185">Reference proteome</keyword>
<evidence type="ECO:0000259" key="6">
    <source>
        <dbReference type="PROSITE" id="PS50931"/>
    </source>
</evidence>
<evidence type="ECO:0000256" key="4">
    <source>
        <dbReference type="ARBA" id="ARBA00023163"/>
    </source>
</evidence>
<dbReference type="RefSeq" id="WP_368802545.1">
    <property type="nucleotide sequence ID" value="NZ_JAZHFV010000002.1"/>
</dbReference>
<dbReference type="SUPFAM" id="SSF46785">
    <property type="entry name" value="Winged helix' DNA-binding domain"/>
    <property type="match status" value="1"/>
</dbReference>
<keyword evidence="5" id="KW-0812">Transmembrane</keyword>
<dbReference type="PANTHER" id="PTHR30537">
    <property type="entry name" value="HTH-TYPE TRANSCRIPTIONAL REGULATOR"/>
    <property type="match status" value="1"/>
</dbReference>
<dbReference type="CDD" id="cd08422">
    <property type="entry name" value="PBP2_CrgA_like"/>
    <property type="match status" value="1"/>
</dbReference>
<evidence type="ECO:0000313" key="8">
    <source>
        <dbReference type="Proteomes" id="UP001559025"/>
    </source>
</evidence>
<accession>A0ABV3WRT7</accession>
<keyword evidence="5" id="KW-0472">Membrane</keyword>
<feature type="transmembrane region" description="Helical" evidence="5">
    <location>
        <begin position="6"/>
        <end position="24"/>
    </location>
</feature>
<keyword evidence="3" id="KW-0238">DNA-binding</keyword>
<dbReference type="InterPro" id="IPR005119">
    <property type="entry name" value="LysR_subst-bd"/>
</dbReference>
<protein>
    <submittedName>
        <fullName evidence="7">LysR family transcriptional regulator</fullName>
    </submittedName>
</protein>
<dbReference type="SUPFAM" id="SSF53850">
    <property type="entry name" value="Periplasmic binding protein-like II"/>
    <property type="match status" value="1"/>
</dbReference>
<dbReference type="PROSITE" id="PS50931">
    <property type="entry name" value="HTH_LYSR"/>
    <property type="match status" value="1"/>
</dbReference>
<dbReference type="Gene3D" id="3.40.190.290">
    <property type="match status" value="1"/>
</dbReference>
<evidence type="ECO:0000256" key="5">
    <source>
        <dbReference type="SAM" id="Phobius"/>
    </source>
</evidence>
<feature type="domain" description="HTH lysR-type" evidence="6">
    <location>
        <begin position="25"/>
        <end position="81"/>
    </location>
</feature>
<proteinExistence type="inferred from homology"/>
<comment type="similarity">
    <text evidence="1">Belongs to the LysR transcriptional regulatory family.</text>
</comment>